<dbReference type="PANTHER" id="PTHR13388">
    <property type="entry name" value="DETONATOR, ISOFORM E"/>
    <property type="match status" value="1"/>
</dbReference>
<gene>
    <name evidence="3" type="ORF">Ciccas_006207</name>
</gene>
<dbReference type="Proteomes" id="UP001626550">
    <property type="component" value="Unassembled WGS sequence"/>
</dbReference>
<proteinExistence type="predicted"/>
<keyword evidence="4" id="KW-1185">Reference proteome</keyword>
<dbReference type="AlphaFoldDB" id="A0ABD2Q6I9"/>
<reference evidence="3 4" key="1">
    <citation type="submission" date="2024-11" db="EMBL/GenBank/DDBJ databases">
        <title>Adaptive evolution of stress response genes in parasites aligns with host niche diversity.</title>
        <authorList>
            <person name="Hahn C."/>
            <person name="Resl P."/>
        </authorList>
    </citation>
    <scope>NUCLEOTIDE SEQUENCE [LARGE SCALE GENOMIC DNA]</scope>
    <source>
        <strain evidence="3">EGGRZ-B1_66</strain>
        <tissue evidence="3">Body</tissue>
    </source>
</reference>
<evidence type="ECO:0000256" key="1">
    <source>
        <dbReference type="SAM" id="SignalP"/>
    </source>
</evidence>
<dbReference type="PANTHER" id="PTHR13388:SF11">
    <property type="entry name" value="DETONATOR, ISOFORM E"/>
    <property type="match status" value="1"/>
</dbReference>
<accession>A0ABD2Q6I9</accession>
<dbReference type="InterPro" id="IPR026307">
    <property type="entry name" value="TMEM132"/>
</dbReference>
<dbReference type="EMBL" id="JBJKFK010000810">
    <property type="protein sequence ID" value="KAL3315160.1"/>
    <property type="molecule type" value="Genomic_DNA"/>
</dbReference>
<keyword evidence="1" id="KW-0732">Signal</keyword>
<comment type="caution">
    <text evidence="3">The sequence shown here is derived from an EMBL/GenBank/DDBJ whole genome shotgun (WGS) entry which is preliminary data.</text>
</comment>
<evidence type="ECO:0000259" key="2">
    <source>
        <dbReference type="Pfam" id="PF16070"/>
    </source>
</evidence>
<evidence type="ECO:0000313" key="4">
    <source>
        <dbReference type="Proteomes" id="UP001626550"/>
    </source>
</evidence>
<evidence type="ECO:0000313" key="3">
    <source>
        <dbReference type="EMBL" id="KAL3315160.1"/>
    </source>
</evidence>
<sequence>MLRALLILLQLDWICSEILLANTEPSLAAFSIFPPLHKGNHSVFRFVSPSSDNIKQFNIKLGTHNTQVPIRLNRKSDLDGSFLRVYAFQNSVSNDTGTLYFLCHMFEEPTNGCCSVRIANFYSSPSHFQCGVTATSSNCLIRAPLPSDLWKDKSDSPFIIEAAISRQTCEDSHFGFSAYKKLTSIRRDYPVIKEIGGKVKLVYPKSEIIVGKPFMVQVLLPNDASMMSFRIKFQIRAGYPLKLRTVQQCSSCEDWKVTVELTDTFTKVEGKRSLQTNPESGSNPEYLIFDLIFDALDRHSSATDLRILWLLDDISYEGAHKSAKNDAFEPVVTRFPIQSDGIKHIALVNKDRILVNLAGLTGREESHAVIVMGLTQDDRLLDVTNQATCDSANRTVIGFHGNNCTKGMIFAGHEQNASEDLAIFAKYNAKTAISNVQSIKSTCQKCAVRLTSDSCETLTIAYPPGPPTPQANCAWLEH</sequence>
<feature type="signal peptide" evidence="1">
    <location>
        <begin position="1"/>
        <end position="16"/>
    </location>
</feature>
<protein>
    <recommendedName>
        <fullName evidence="2">Transmembrane protein family 132 fourth domain-containing protein</fullName>
    </recommendedName>
</protein>
<dbReference type="InterPro" id="IPR031437">
    <property type="entry name" value="Ig_TMEM132_4th"/>
</dbReference>
<feature type="domain" description="Transmembrane protein family 132 fourth" evidence="2">
    <location>
        <begin position="346"/>
        <end position="434"/>
    </location>
</feature>
<name>A0ABD2Q6I9_9PLAT</name>
<dbReference type="Pfam" id="PF16070">
    <property type="entry name" value="Ig_TMEM132_4th"/>
    <property type="match status" value="1"/>
</dbReference>
<organism evidence="3 4">
    <name type="scientific">Cichlidogyrus casuarinus</name>
    <dbReference type="NCBI Taxonomy" id="1844966"/>
    <lineage>
        <taxon>Eukaryota</taxon>
        <taxon>Metazoa</taxon>
        <taxon>Spiralia</taxon>
        <taxon>Lophotrochozoa</taxon>
        <taxon>Platyhelminthes</taxon>
        <taxon>Monogenea</taxon>
        <taxon>Monopisthocotylea</taxon>
        <taxon>Dactylogyridea</taxon>
        <taxon>Ancyrocephalidae</taxon>
        <taxon>Cichlidogyrus</taxon>
    </lineage>
</organism>
<feature type="chain" id="PRO_5044775406" description="Transmembrane protein family 132 fourth domain-containing protein" evidence="1">
    <location>
        <begin position="17"/>
        <end position="478"/>
    </location>
</feature>